<organism evidence="1">
    <name type="scientific">Ailuropoda melanoleuca</name>
    <name type="common">Giant panda</name>
    <dbReference type="NCBI Taxonomy" id="9646"/>
    <lineage>
        <taxon>Eukaryota</taxon>
        <taxon>Metazoa</taxon>
        <taxon>Chordata</taxon>
        <taxon>Craniata</taxon>
        <taxon>Vertebrata</taxon>
        <taxon>Euteleostomi</taxon>
        <taxon>Mammalia</taxon>
        <taxon>Eutheria</taxon>
        <taxon>Laurasiatheria</taxon>
        <taxon>Carnivora</taxon>
        <taxon>Caniformia</taxon>
        <taxon>Ursidae</taxon>
        <taxon>Ailuropoda</taxon>
    </lineage>
</organism>
<dbReference type="EMBL" id="GL195809">
    <property type="protein sequence ID" value="EFB28270.1"/>
    <property type="molecule type" value="Genomic_DNA"/>
</dbReference>
<sequence>PISFQQAYGYGPYSGAYPPGTQVVYAANGQAYAVPCQYPYAG</sequence>
<protein>
    <submittedName>
        <fullName evidence="1">Uncharacterized protein</fullName>
    </submittedName>
</protein>
<accession>D2I830</accession>
<dbReference type="InParanoid" id="D2I830"/>
<name>D2I830_AILME</name>
<evidence type="ECO:0000313" key="1">
    <source>
        <dbReference type="EMBL" id="EFB28270.1"/>
    </source>
</evidence>
<proteinExistence type="predicted"/>
<reference evidence="1" key="1">
    <citation type="journal article" date="2010" name="Nature">
        <title>The sequence and de novo assembly of the giant panda genome.</title>
        <authorList>
            <person name="Li R."/>
            <person name="Fan W."/>
            <person name="Tian G."/>
            <person name="Zhu H."/>
            <person name="He L."/>
            <person name="Cai J."/>
            <person name="Huang Q."/>
            <person name="Cai Q."/>
            <person name="Li B."/>
            <person name="Bai Y."/>
            <person name="Zhang Z."/>
            <person name="Zhang Y."/>
            <person name="Wang W."/>
            <person name="Li J."/>
            <person name="Wei F."/>
            <person name="Li H."/>
            <person name="Jian M."/>
            <person name="Li J."/>
            <person name="Zhang Z."/>
            <person name="Nielsen R."/>
            <person name="Li D."/>
            <person name="Gu W."/>
            <person name="Yang Z."/>
            <person name="Xuan Z."/>
            <person name="Ryder O.A."/>
            <person name="Leung F.C."/>
            <person name="Zhou Y."/>
            <person name="Cao J."/>
            <person name="Sun X."/>
            <person name="Fu Y."/>
            <person name="Fang X."/>
            <person name="Guo X."/>
            <person name="Wang B."/>
            <person name="Hou R."/>
            <person name="Shen F."/>
            <person name="Mu B."/>
            <person name="Ni P."/>
            <person name="Lin R."/>
            <person name="Qian W."/>
            <person name="Wang G."/>
            <person name="Yu C."/>
            <person name="Nie W."/>
            <person name="Wang J."/>
            <person name="Wu Z."/>
            <person name="Liang H."/>
            <person name="Min J."/>
            <person name="Wu Q."/>
            <person name="Cheng S."/>
            <person name="Ruan J."/>
            <person name="Wang M."/>
            <person name="Shi Z."/>
            <person name="Wen M."/>
            <person name="Liu B."/>
            <person name="Ren X."/>
            <person name="Zheng H."/>
            <person name="Dong D."/>
            <person name="Cook K."/>
            <person name="Shan G."/>
            <person name="Zhang H."/>
            <person name="Kosiol C."/>
            <person name="Xie X."/>
            <person name="Lu Z."/>
            <person name="Zheng H."/>
            <person name="Li Y."/>
            <person name="Steiner C.C."/>
            <person name="Lam T.T."/>
            <person name="Lin S."/>
            <person name="Zhang Q."/>
            <person name="Li G."/>
            <person name="Tian J."/>
            <person name="Gong T."/>
            <person name="Liu H."/>
            <person name="Zhang D."/>
            <person name="Fang L."/>
            <person name="Ye C."/>
            <person name="Zhang J."/>
            <person name="Hu W."/>
            <person name="Xu A."/>
            <person name="Ren Y."/>
            <person name="Zhang G."/>
            <person name="Bruford M.W."/>
            <person name="Li Q."/>
            <person name="Ma L."/>
            <person name="Guo Y."/>
            <person name="An N."/>
            <person name="Hu Y."/>
            <person name="Zheng Y."/>
            <person name="Shi Y."/>
            <person name="Li Z."/>
            <person name="Liu Q."/>
            <person name="Chen Y."/>
            <person name="Zhao J."/>
            <person name="Qu N."/>
            <person name="Zhao S."/>
            <person name="Tian F."/>
            <person name="Wang X."/>
            <person name="Wang H."/>
            <person name="Xu L."/>
            <person name="Liu X."/>
            <person name="Vinar T."/>
            <person name="Wang Y."/>
            <person name="Lam T.W."/>
            <person name="Yiu S.M."/>
            <person name="Liu S."/>
            <person name="Zhang H."/>
            <person name="Li D."/>
            <person name="Huang Y."/>
            <person name="Wang X."/>
            <person name="Yang G."/>
            <person name="Jiang Z."/>
            <person name="Wang J."/>
            <person name="Qin N."/>
            <person name="Li L."/>
            <person name="Li J."/>
            <person name="Bolund L."/>
            <person name="Kristiansen K."/>
            <person name="Wong G.K."/>
            <person name="Olson M."/>
            <person name="Zhang X."/>
            <person name="Li S."/>
            <person name="Yang H."/>
            <person name="Wang J."/>
            <person name="Wang J."/>
        </authorList>
    </citation>
    <scope>NUCLEOTIDE SEQUENCE [LARGE SCALE GENOMIC DNA]</scope>
</reference>
<feature type="non-terminal residue" evidence="1">
    <location>
        <position position="1"/>
    </location>
</feature>
<feature type="non-terminal residue" evidence="1">
    <location>
        <position position="42"/>
    </location>
</feature>
<dbReference type="AlphaFoldDB" id="D2I830"/>
<gene>
    <name evidence="1" type="ORF">PANDA_022185</name>
</gene>